<accession>D2V4A0</accession>
<feature type="binding site" evidence="2">
    <location>
        <position position="60"/>
    </location>
    <ligand>
        <name>Fe cation</name>
        <dbReference type="ChEBI" id="CHEBI:24875"/>
    </ligand>
</feature>
<dbReference type="RefSeq" id="XP_002681091.1">
    <property type="nucleotide sequence ID" value="XM_002681045.1"/>
</dbReference>
<dbReference type="Pfam" id="PF05726">
    <property type="entry name" value="Pirin_C"/>
    <property type="match status" value="1"/>
</dbReference>
<evidence type="ECO:0000256" key="2">
    <source>
        <dbReference type="PIRSR" id="PIRSR006232-1"/>
    </source>
</evidence>
<dbReference type="KEGG" id="ngr:NAEGRDRAFT_63648"/>
<gene>
    <name evidence="6" type="ORF">NAEGRDRAFT_63648</name>
</gene>
<dbReference type="CDD" id="cd02247">
    <property type="entry name" value="cupin_pirin_C"/>
    <property type="match status" value="1"/>
</dbReference>
<dbReference type="InterPro" id="IPR008778">
    <property type="entry name" value="Pirin_C_dom"/>
</dbReference>
<dbReference type="Gene3D" id="2.60.120.10">
    <property type="entry name" value="Jelly Rolls"/>
    <property type="match status" value="2"/>
</dbReference>
<dbReference type="eggNOG" id="ENOG502QQ5A">
    <property type="taxonomic scope" value="Eukaryota"/>
</dbReference>
<evidence type="ECO:0000256" key="3">
    <source>
        <dbReference type="RuleBase" id="RU003457"/>
    </source>
</evidence>
<evidence type="ECO:0000313" key="6">
    <source>
        <dbReference type="EMBL" id="EFC48347.1"/>
    </source>
</evidence>
<dbReference type="InterPro" id="IPR014710">
    <property type="entry name" value="RmlC-like_jellyroll"/>
</dbReference>
<keyword evidence="2" id="KW-0408">Iron</keyword>
<dbReference type="OrthoDB" id="198735at2759"/>
<dbReference type="OMA" id="TVTYMIQ"/>
<dbReference type="Pfam" id="PF02678">
    <property type="entry name" value="Pirin"/>
    <property type="match status" value="1"/>
</dbReference>
<dbReference type="CDD" id="cd02909">
    <property type="entry name" value="cupin_pirin_N"/>
    <property type="match status" value="1"/>
</dbReference>
<protein>
    <submittedName>
        <fullName evidence="6">Predicted protein</fullName>
    </submittedName>
</protein>
<dbReference type="GeneID" id="8862104"/>
<sequence length="281" mass="31098">MMNNLNRLKVLKTIVGREVSEGAGIKVCRTIGGQSVSYHDPFLLLDEAKIPNPKNGFPEHPHKGFEAISYILNGNSKHKDSLGKSGFLSSGDALWMTAGRGIRHEETPIGNGPLHAFQIWVNLSAKDKLIEPYSQVLKSSENPKKQISEHVHLTLLAGKSISHDLTSSVLLKTPVLVSHVKISKKNEKLTETIPKGFQGLVYLFAGDATIENQQFVEKSAILFEETSEDSLLEIDSTSDQVQFLILSGKPIKEPIARHGPFVMNTKEEIMQAFQDYHSGLF</sequence>
<dbReference type="VEuPathDB" id="AmoebaDB:NAEGRDRAFT_63648"/>
<feature type="binding site" evidence="2">
    <location>
        <position position="106"/>
    </location>
    <ligand>
        <name>Fe cation</name>
        <dbReference type="ChEBI" id="CHEBI:24875"/>
    </ligand>
</feature>
<dbReference type="PANTHER" id="PTHR13903:SF8">
    <property type="entry name" value="PIRIN"/>
    <property type="match status" value="1"/>
</dbReference>
<reference evidence="6 7" key="1">
    <citation type="journal article" date="2010" name="Cell">
        <title>The genome of Naegleria gruberi illuminates early eukaryotic versatility.</title>
        <authorList>
            <person name="Fritz-Laylin L.K."/>
            <person name="Prochnik S.E."/>
            <person name="Ginger M.L."/>
            <person name="Dacks J.B."/>
            <person name="Carpenter M.L."/>
            <person name="Field M.C."/>
            <person name="Kuo A."/>
            <person name="Paredez A."/>
            <person name="Chapman J."/>
            <person name="Pham J."/>
            <person name="Shu S."/>
            <person name="Neupane R."/>
            <person name="Cipriano M."/>
            <person name="Mancuso J."/>
            <person name="Tu H."/>
            <person name="Salamov A."/>
            <person name="Lindquist E."/>
            <person name="Shapiro H."/>
            <person name="Lucas S."/>
            <person name="Grigoriev I.V."/>
            <person name="Cande W.Z."/>
            <person name="Fulton C."/>
            <person name="Rokhsar D.S."/>
            <person name="Dawson S.C."/>
        </authorList>
    </citation>
    <scope>NUCLEOTIDE SEQUENCE [LARGE SCALE GENOMIC DNA]</scope>
    <source>
        <strain evidence="6 7">NEG-M</strain>
    </source>
</reference>
<dbReference type="InterPro" id="IPR012093">
    <property type="entry name" value="Pirin"/>
</dbReference>
<feature type="binding site" evidence="2">
    <location>
        <position position="62"/>
    </location>
    <ligand>
        <name>Fe cation</name>
        <dbReference type="ChEBI" id="CHEBI:24875"/>
    </ligand>
</feature>
<dbReference type="PANTHER" id="PTHR13903">
    <property type="entry name" value="PIRIN-RELATED"/>
    <property type="match status" value="1"/>
</dbReference>
<evidence type="ECO:0000259" key="5">
    <source>
        <dbReference type="Pfam" id="PF05726"/>
    </source>
</evidence>
<evidence type="ECO:0000256" key="1">
    <source>
        <dbReference type="ARBA" id="ARBA00008416"/>
    </source>
</evidence>
<dbReference type="Proteomes" id="UP000006671">
    <property type="component" value="Unassembled WGS sequence"/>
</dbReference>
<comment type="cofactor">
    <cofactor evidence="2">
        <name>Fe cation</name>
        <dbReference type="ChEBI" id="CHEBI:24875"/>
    </cofactor>
    <text evidence="2">Binds 1 Fe cation per subunit.</text>
</comment>
<name>D2V4A0_NAEGR</name>
<dbReference type="PIRSF" id="PIRSF006232">
    <property type="entry name" value="Pirin"/>
    <property type="match status" value="1"/>
</dbReference>
<dbReference type="SUPFAM" id="SSF51182">
    <property type="entry name" value="RmlC-like cupins"/>
    <property type="match status" value="1"/>
</dbReference>
<dbReference type="STRING" id="5762.D2V4A0"/>
<dbReference type="InterPro" id="IPR003829">
    <property type="entry name" value="Pirin_N_dom"/>
</dbReference>
<proteinExistence type="inferred from homology"/>
<organism evidence="7">
    <name type="scientific">Naegleria gruberi</name>
    <name type="common">Amoeba</name>
    <dbReference type="NCBI Taxonomy" id="5762"/>
    <lineage>
        <taxon>Eukaryota</taxon>
        <taxon>Discoba</taxon>
        <taxon>Heterolobosea</taxon>
        <taxon>Tetramitia</taxon>
        <taxon>Eutetramitia</taxon>
        <taxon>Vahlkampfiidae</taxon>
        <taxon>Naegleria</taxon>
    </lineage>
</organism>
<dbReference type="InterPro" id="IPR011051">
    <property type="entry name" value="RmlC_Cupin_sf"/>
</dbReference>
<evidence type="ECO:0000259" key="4">
    <source>
        <dbReference type="Pfam" id="PF02678"/>
    </source>
</evidence>
<dbReference type="GO" id="GO:0046872">
    <property type="term" value="F:metal ion binding"/>
    <property type="evidence" value="ECO:0007669"/>
    <property type="project" value="UniProtKB-KW"/>
</dbReference>
<keyword evidence="2" id="KW-0479">Metal-binding</keyword>
<dbReference type="InParanoid" id="D2V4A0"/>
<feature type="domain" description="Pirin N-terminal" evidence="4">
    <location>
        <begin position="26"/>
        <end position="121"/>
    </location>
</feature>
<dbReference type="EMBL" id="GG738851">
    <property type="protein sequence ID" value="EFC48347.1"/>
    <property type="molecule type" value="Genomic_DNA"/>
</dbReference>
<keyword evidence="7" id="KW-1185">Reference proteome</keyword>
<feature type="domain" description="Pirin C-terminal" evidence="5">
    <location>
        <begin position="185"/>
        <end position="281"/>
    </location>
</feature>
<evidence type="ECO:0000313" key="7">
    <source>
        <dbReference type="Proteomes" id="UP000006671"/>
    </source>
</evidence>
<comment type="similarity">
    <text evidence="1 3">Belongs to the pirin family.</text>
</comment>
<dbReference type="AlphaFoldDB" id="D2V4A0"/>
<feature type="binding site" evidence="2">
    <location>
        <position position="104"/>
    </location>
    <ligand>
        <name>Fe cation</name>
        <dbReference type="ChEBI" id="CHEBI:24875"/>
    </ligand>
</feature>